<dbReference type="Gene3D" id="1.10.30.10">
    <property type="entry name" value="High mobility group box domain"/>
    <property type="match status" value="1"/>
</dbReference>
<feature type="DNA-binding region" description="HMG box" evidence="1">
    <location>
        <begin position="42"/>
        <end position="99"/>
    </location>
</feature>
<feature type="region of interest" description="Disordered" evidence="2">
    <location>
        <begin position="289"/>
        <end position="350"/>
    </location>
</feature>
<feature type="compositionally biased region" description="Acidic residues" evidence="2">
    <location>
        <begin position="1188"/>
        <end position="1197"/>
    </location>
</feature>
<organism evidence="4 5">
    <name type="scientific">Hemibagrus guttatus</name>
    <dbReference type="NCBI Taxonomy" id="175788"/>
    <lineage>
        <taxon>Eukaryota</taxon>
        <taxon>Metazoa</taxon>
        <taxon>Chordata</taxon>
        <taxon>Craniata</taxon>
        <taxon>Vertebrata</taxon>
        <taxon>Euteleostomi</taxon>
        <taxon>Actinopterygii</taxon>
        <taxon>Neopterygii</taxon>
        <taxon>Teleostei</taxon>
        <taxon>Ostariophysi</taxon>
        <taxon>Siluriformes</taxon>
        <taxon>Bagridae</taxon>
        <taxon>Hemibagrus</taxon>
    </lineage>
</organism>
<dbReference type="GO" id="GO:0003677">
    <property type="term" value="F:DNA binding"/>
    <property type="evidence" value="ECO:0007669"/>
    <property type="project" value="UniProtKB-UniRule"/>
</dbReference>
<keyword evidence="1" id="KW-0539">Nucleus</keyword>
<evidence type="ECO:0000256" key="2">
    <source>
        <dbReference type="SAM" id="MobiDB-lite"/>
    </source>
</evidence>
<name>A0AAE0UYF8_9TELE</name>
<feature type="region of interest" description="Disordered" evidence="2">
    <location>
        <begin position="1180"/>
        <end position="1200"/>
    </location>
</feature>
<evidence type="ECO:0000259" key="3">
    <source>
        <dbReference type="PROSITE" id="PS50118"/>
    </source>
</evidence>
<dbReference type="EMBL" id="JAUCMX010000013">
    <property type="protein sequence ID" value="KAK3526705.1"/>
    <property type="molecule type" value="Genomic_DNA"/>
</dbReference>
<evidence type="ECO:0000256" key="1">
    <source>
        <dbReference type="PROSITE-ProRule" id="PRU00267"/>
    </source>
</evidence>
<feature type="compositionally biased region" description="Low complexity" evidence="2">
    <location>
        <begin position="297"/>
        <end position="331"/>
    </location>
</feature>
<proteinExistence type="predicted"/>
<dbReference type="InterPro" id="IPR036910">
    <property type="entry name" value="HMG_box_dom_sf"/>
</dbReference>
<accession>A0AAE0UYF8</accession>
<dbReference type="GO" id="GO:0005634">
    <property type="term" value="C:nucleus"/>
    <property type="evidence" value="ECO:0007669"/>
    <property type="project" value="UniProtKB-UniRule"/>
</dbReference>
<sequence length="1208" mass="133322">MEAIYEETDVKEEVESCCMLVDLTSSKKKRRTKGTTEHAEKPKKPRSAYLLYYFDVHQRLQQEHPDMPQSEINKRISDSWKRLNVADKGYYLERAKMEKDGLDPTTQSSASQDIPGFRRILPRTDYILLPKTSVGEDRPGASVDICLDSDSPLTLGSEVELVEQCVTVEPLTEDTIVPLSKSAALQGILPQSSTSMGRLLSFPQQSRQSTSLVVKEDGGGASSRAFGRAYDMEVEEGFEGVAAVSQVKAEATHLVAIIPTNELVENKVLPAVSPVMMLPLVNHAKPEPKPSFKLTAKKAGSASSSSQQNRKAQTDGSSSTAATSKAAIQSTVKPSDTITGQTQAPKNKNDKLVLHPKVHPDVSATPENAPGPWKEEKMGVVTVYQPTGGAFEENSEAFQLSGSTAVIGLSGGRVRVISKDTGQKRRIRAILPAPSTPSIPIQPAVVQWIAVPPNKIKGDTKITRTVKAQSEKILSLKPSTLKQLGHLVSPSAIEQNPPAINSSQYVVTDSGVKILSMVPLKKNSGSSLALGLSTARGRGRCKNPSCDYVYKNRHKPQYCPSCGCELATKATKKVPSSPETADMSTLLLDPSQPLTPSQRELQRQSTVTLLKHSLQFPENEAELQEILTHIHNLNQVHRKREEEDNEKDDEKDGEREEHCVSPQEGWPSFYEPTATHCSLCHYPLYRGAESCSIAGELQCWLVTEFLLQPVSLQLKVCLNSQCLAVHSFTSLYPGWVLSPDEQTRVQELLCSGYWAFECLTVRDFNDMICGICGIAPKVEIAQRNTNSVLQLKNVEFTWPEFQASDEVQVEEFWLAMESEALEQAIFPSSVSITRFDASIIAPFFPPLMRSTIVINTEKDKITTNTQHTGDLSVLMRLILDGQLRPEQMEQHNEEELLSILEQCGVPSAPNSTKDELMVAVCLLYTQVQNGFSTAPQPTEHLTAGKLSKVCPHQVVCGSKYLVRGESARDHVDLLVSSRFWPPVYVADCAQKVALCAEALYPELASQMWGRNQGCFSDPMTPAEYVSCPELQDQQYSMDLSSVDSNSRVHPHTKSPLRYIVHPGDPPISSTSSSSSSSSDPHRALTLCKELQSYSSLVMSISSGLEENENKSESGVKGKQRMFMFSNAAHYYLYNRLMDFLSSRDVVSQQMAEVLRVCQQGEVVMIRDALYRLGVAQLNREDEEREHVGEEEETEGDADAVAVEDVVLE</sequence>
<dbReference type="InterPro" id="IPR009071">
    <property type="entry name" value="HMG_box_dom"/>
</dbReference>
<dbReference type="Pfam" id="PF00505">
    <property type="entry name" value="HMG_box"/>
    <property type="match status" value="1"/>
</dbReference>
<dbReference type="SMART" id="SM00398">
    <property type="entry name" value="HMG"/>
    <property type="match status" value="1"/>
</dbReference>
<feature type="region of interest" description="Disordered" evidence="2">
    <location>
        <begin position="1055"/>
        <end position="1081"/>
    </location>
</feature>
<feature type="region of interest" description="Disordered" evidence="2">
    <location>
        <begin position="575"/>
        <end position="600"/>
    </location>
</feature>
<feature type="domain" description="HMG box" evidence="3">
    <location>
        <begin position="42"/>
        <end position="99"/>
    </location>
</feature>
<dbReference type="SUPFAM" id="SSF47095">
    <property type="entry name" value="HMG-box"/>
    <property type="match status" value="1"/>
</dbReference>
<dbReference type="AlphaFoldDB" id="A0AAE0UYF8"/>
<gene>
    <name evidence="4" type="ORF">QTP70_032076</name>
</gene>
<reference evidence="4" key="1">
    <citation type="submission" date="2023-06" db="EMBL/GenBank/DDBJ databases">
        <title>Male Hemibagrus guttatus genome.</title>
        <authorList>
            <person name="Bian C."/>
        </authorList>
    </citation>
    <scope>NUCLEOTIDE SEQUENCE</scope>
    <source>
        <strain evidence="4">Male_cb2023</strain>
        <tissue evidence="4">Muscle</tissue>
    </source>
</reference>
<protein>
    <recommendedName>
        <fullName evidence="3">HMG box domain-containing protein</fullName>
    </recommendedName>
</protein>
<dbReference type="PROSITE" id="PS50118">
    <property type="entry name" value="HMG_BOX_2"/>
    <property type="match status" value="1"/>
</dbReference>
<dbReference type="Proteomes" id="UP001274896">
    <property type="component" value="Unassembled WGS sequence"/>
</dbReference>
<dbReference type="CDD" id="cd21981">
    <property type="entry name" value="HMG-box_HMGXB3"/>
    <property type="match status" value="1"/>
</dbReference>
<evidence type="ECO:0000313" key="5">
    <source>
        <dbReference type="Proteomes" id="UP001274896"/>
    </source>
</evidence>
<dbReference type="PANTHER" id="PTHR17609:SF2">
    <property type="entry name" value="HMG DOMAIN-CONTAINING PROTEIN 3"/>
    <property type="match status" value="1"/>
</dbReference>
<keyword evidence="5" id="KW-1185">Reference proteome</keyword>
<feature type="region of interest" description="Disordered" evidence="2">
    <location>
        <begin position="635"/>
        <end position="660"/>
    </location>
</feature>
<feature type="compositionally biased region" description="Low complexity" evidence="2">
    <location>
        <begin position="1068"/>
        <end position="1078"/>
    </location>
</feature>
<evidence type="ECO:0000313" key="4">
    <source>
        <dbReference type="EMBL" id="KAK3526705.1"/>
    </source>
</evidence>
<dbReference type="InterPro" id="IPR039598">
    <property type="entry name" value="HMGXB3"/>
</dbReference>
<feature type="compositionally biased region" description="Polar residues" evidence="2">
    <location>
        <begin position="332"/>
        <end position="346"/>
    </location>
</feature>
<dbReference type="PANTHER" id="PTHR17609">
    <property type="entry name" value="HMG DOMAIN-CONTAINING PROTEIN 3"/>
    <property type="match status" value="1"/>
</dbReference>
<comment type="caution">
    <text evidence="4">The sequence shown here is derived from an EMBL/GenBank/DDBJ whole genome shotgun (WGS) entry which is preliminary data.</text>
</comment>
<feature type="compositionally biased region" description="Basic and acidic residues" evidence="2">
    <location>
        <begin position="648"/>
        <end position="659"/>
    </location>
</feature>
<keyword evidence="1" id="KW-0238">DNA-binding</keyword>